<dbReference type="GO" id="GO:0016604">
    <property type="term" value="C:nuclear body"/>
    <property type="evidence" value="ECO:0007669"/>
    <property type="project" value="TreeGrafter"/>
</dbReference>
<sequence length="224" mass="24408">MSSGCLSRLTPIKEFFRSKFIKVSDQWVTNQLTANSGISNESVYQQWLASDLKAISPVNVLPNDCNQIKVDQISQKPNKSTLNGKFAVQINSIEDISRPKVLSEADAVDEEVVSSGDEETDNGNTKLFKRTKAKPKKEVTKRGPRMLALVVSDGITECKAIEYNPIECLSPSTPIGTKLLLSGPIDIYAAVMLLNARHVTVLGGSIPLESTGSQHSLFAIRSSD</sequence>
<evidence type="ECO:0000256" key="2">
    <source>
        <dbReference type="ARBA" id="ARBA00018987"/>
    </source>
</evidence>
<evidence type="ECO:0000256" key="1">
    <source>
        <dbReference type="ARBA" id="ARBA00006395"/>
    </source>
</evidence>
<dbReference type="AlphaFoldDB" id="A0A7R9LX60"/>
<dbReference type="EMBL" id="CAJPVJ010003608">
    <property type="protein sequence ID" value="CAG2167768.1"/>
    <property type="molecule type" value="Genomic_DNA"/>
</dbReference>
<dbReference type="Proteomes" id="UP000728032">
    <property type="component" value="Unassembled WGS sequence"/>
</dbReference>
<dbReference type="PANTHER" id="PTHR14790:SF15">
    <property type="entry name" value="RECQ-MEDIATED GENOME INSTABILITY PROTEIN 1"/>
    <property type="match status" value="1"/>
</dbReference>
<feature type="domain" description="RecQ mediated genome instability protein 1 OB-fold" evidence="3">
    <location>
        <begin position="72"/>
        <end position="206"/>
    </location>
</feature>
<evidence type="ECO:0000259" key="4">
    <source>
        <dbReference type="Pfam" id="PF21000"/>
    </source>
</evidence>
<protein>
    <recommendedName>
        <fullName evidence="2">RecQ-mediated genome instability protein 1</fullName>
    </recommendedName>
</protein>
<dbReference type="InterPro" id="IPR049363">
    <property type="entry name" value="RMI1_N"/>
</dbReference>
<dbReference type="OrthoDB" id="341511at2759"/>
<dbReference type="SMART" id="SM01161">
    <property type="entry name" value="DUF1767"/>
    <property type="match status" value="1"/>
</dbReference>
<dbReference type="InterPro" id="IPR042470">
    <property type="entry name" value="RMI1_N_C_sf"/>
</dbReference>
<accession>A0A7R9LX60</accession>
<dbReference type="Pfam" id="PF21000">
    <property type="entry name" value="RMI1_N_N"/>
    <property type="match status" value="1"/>
</dbReference>
<dbReference type="InterPro" id="IPR013894">
    <property type="entry name" value="RMI1_OB"/>
</dbReference>
<proteinExistence type="inferred from homology"/>
<gene>
    <name evidence="5" type="ORF">ONB1V03_LOCUS7265</name>
</gene>
<evidence type="ECO:0000259" key="3">
    <source>
        <dbReference type="Pfam" id="PF08585"/>
    </source>
</evidence>
<name>A0A7R9LX60_9ACAR</name>
<feature type="domain" description="RMI1 N-terminal" evidence="4">
    <location>
        <begin position="16"/>
        <end position="54"/>
    </location>
</feature>
<dbReference type="GO" id="GO:0031422">
    <property type="term" value="C:RecQ family helicase-topoisomerase III complex"/>
    <property type="evidence" value="ECO:0007669"/>
    <property type="project" value="TreeGrafter"/>
</dbReference>
<evidence type="ECO:0000313" key="6">
    <source>
        <dbReference type="Proteomes" id="UP000728032"/>
    </source>
</evidence>
<evidence type="ECO:0000313" key="5">
    <source>
        <dbReference type="EMBL" id="CAD7649386.1"/>
    </source>
</evidence>
<dbReference type="GO" id="GO:0000712">
    <property type="term" value="P:resolution of meiotic recombination intermediates"/>
    <property type="evidence" value="ECO:0007669"/>
    <property type="project" value="TreeGrafter"/>
</dbReference>
<dbReference type="EMBL" id="OC918433">
    <property type="protein sequence ID" value="CAD7649386.1"/>
    <property type="molecule type" value="Genomic_DNA"/>
</dbReference>
<dbReference type="Pfam" id="PF08585">
    <property type="entry name" value="RMI1_N_C"/>
    <property type="match status" value="1"/>
</dbReference>
<dbReference type="GO" id="GO:0000724">
    <property type="term" value="P:double-strand break repair via homologous recombination"/>
    <property type="evidence" value="ECO:0007669"/>
    <property type="project" value="TreeGrafter"/>
</dbReference>
<dbReference type="Gene3D" id="2.40.50.770">
    <property type="entry name" value="RecQ-mediated genome instability protein Rmi1, C-terminal domain"/>
    <property type="match status" value="1"/>
</dbReference>
<organism evidence="5">
    <name type="scientific">Oppiella nova</name>
    <dbReference type="NCBI Taxonomy" id="334625"/>
    <lineage>
        <taxon>Eukaryota</taxon>
        <taxon>Metazoa</taxon>
        <taxon>Ecdysozoa</taxon>
        <taxon>Arthropoda</taxon>
        <taxon>Chelicerata</taxon>
        <taxon>Arachnida</taxon>
        <taxon>Acari</taxon>
        <taxon>Acariformes</taxon>
        <taxon>Sarcoptiformes</taxon>
        <taxon>Oribatida</taxon>
        <taxon>Brachypylina</taxon>
        <taxon>Oppioidea</taxon>
        <taxon>Oppiidae</taxon>
        <taxon>Oppiella</taxon>
    </lineage>
</organism>
<keyword evidence="6" id="KW-1185">Reference proteome</keyword>
<dbReference type="PANTHER" id="PTHR14790">
    <property type="entry name" value="RECQ-MEDIATED GENOME INSTABILITY PROTEIN 1 RMI1"/>
    <property type="match status" value="1"/>
</dbReference>
<comment type="similarity">
    <text evidence="1">Belongs to the RMI1 family.</text>
</comment>
<reference evidence="5" key="1">
    <citation type="submission" date="2020-11" db="EMBL/GenBank/DDBJ databases">
        <authorList>
            <person name="Tran Van P."/>
        </authorList>
    </citation>
    <scope>NUCLEOTIDE SEQUENCE</scope>
</reference>